<comment type="caution">
    <text evidence="5">The sequence shown here is derived from an EMBL/GenBank/DDBJ whole genome shotgun (WGS) entry which is preliminary data.</text>
</comment>
<dbReference type="GO" id="GO:0006412">
    <property type="term" value="P:translation"/>
    <property type="evidence" value="ECO:0007669"/>
    <property type="project" value="InterPro"/>
</dbReference>
<evidence type="ECO:0000256" key="1">
    <source>
        <dbReference type="ARBA" id="ARBA00007698"/>
    </source>
</evidence>
<evidence type="ECO:0000256" key="3">
    <source>
        <dbReference type="ARBA" id="ARBA00023274"/>
    </source>
</evidence>
<evidence type="ECO:0000256" key="4">
    <source>
        <dbReference type="RuleBase" id="RU000561"/>
    </source>
</evidence>
<reference evidence="5" key="1">
    <citation type="submission" date="2020-07" db="EMBL/GenBank/DDBJ databases">
        <title>Multicomponent nature underlies the extraordinary mechanical properties of spider dragline silk.</title>
        <authorList>
            <person name="Kono N."/>
            <person name="Nakamura H."/>
            <person name="Mori M."/>
            <person name="Yoshida Y."/>
            <person name="Ohtoshi R."/>
            <person name="Malay A.D."/>
            <person name="Moran D.A.P."/>
            <person name="Tomita M."/>
            <person name="Numata K."/>
            <person name="Arakawa K."/>
        </authorList>
    </citation>
    <scope>NUCLEOTIDE SEQUENCE</scope>
</reference>
<dbReference type="OrthoDB" id="10251781at2759"/>
<dbReference type="AlphaFoldDB" id="A0A8X6HHS7"/>
<dbReference type="GO" id="GO:0005840">
    <property type="term" value="C:ribosome"/>
    <property type="evidence" value="ECO:0007669"/>
    <property type="project" value="UniProtKB-KW"/>
</dbReference>
<organism evidence="5 6">
    <name type="scientific">Trichonephila clavata</name>
    <name type="common">Joro spider</name>
    <name type="synonym">Nephila clavata</name>
    <dbReference type="NCBI Taxonomy" id="2740835"/>
    <lineage>
        <taxon>Eukaryota</taxon>
        <taxon>Metazoa</taxon>
        <taxon>Ecdysozoa</taxon>
        <taxon>Arthropoda</taxon>
        <taxon>Chelicerata</taxon>
        <taxon>Arachnida</taxon>
        <taxon>Araneae</taxon>
        <taxon>Araneomorphae</taxon>
        <taxon>Entelegynae</taxon>
        <taxon>Araneoidea</taxon>
        <taxon>Nephilidae</taxon>
        <taxon>Trichonephila</taxon>
    </lineage>
</organism>
<evidence type="ECO:0000256" key="2">
    <source>
        <dbReference type="ARBA" id="ARBA00022980"/>
    </source>
</evidence>
<dbReference type="Gene3D" id="1.10.1900.20">
    <property type="entry name" value="Ribosomal protein L20"/>
    <property type="match status" value="1"/>
</dbReference>
<dbReference type="Pfam" id="PF00453">
    <property type="entry name" value="Ribosomal_L20"/>
    <property type="match status" value="1"/>
</dbReference>
<dbReference type="GO" id="GO:0019843">
    <property type="term" value="F:rRNA binding"/>
    <property type="evidence" value="ECO:0007669"/>
    <property type="project" value="InterPro"/>
</dbReference>
<accession>A0A8X6HHS7</accession>
<name>A0A8X6HHS7_TRICU</name>
<dbReference type="EMBL" id="BMAO01025522">
    <property type="protein sequence ID" value="GFR03304.1"/>
    <property type="molecule type" value="Genomic_DNA"/>
</dbReference>
<dbReference type="InterPro" id="IPR035566">
    <property type="entry name" value="Ribosomal_protein_bL20_C"/>
</dbReference>
<keyword evidence="2 4" id="KW-0689">Ribosomal protein</keyword>
<sequence>MVFLSMINYARQQALDKTFRRRKILKLTAHYYGRRRNCYSIAIKFLQKALRYTTVGRKIKPAYLFQLRYTRLDAAAAEHGLNYDRLTQNLIKSQIQLSSAELQDLAIWEPRTFKSLTDIAKAKEKSEARPEVSDRLPEVEGVITRGML</sequence>
<protein>
    <submittedName>
        <fullName evidence="5">39S ribosomal protein L20, mitochondrial</fullName>
    </submittedName>
</protein>
<keyword evidence="6" id="KW-1185">Reference proteome</keyword>
<dbReference type="InterPro" id="IPR005813">
    <property type="entry name" value="Ribosomal_bL20"/>
</dbReference>
<gene>
    <name evidence="5" type="primary">Mrpl20</name>
    <name evidence="5" type="ORF">TNCT_594281</name>
</gene>
<dbReference type="NCBIfam" id="TIGR01032">
    <property type="entry name" value="rplT_bact"/>
    <property type="match status" value="1"/>
</dbReference>
<evidence type="ECO:0000313" key="5">
    <source>
        <dbReference type="EMBL" id="GFR03304.1"/>
    </source>
</evidence>
<dbReference type="GO" id="GO:1990904">
    <property type="term" value="C:ribonucleoprotein complex"/>
    <property type="evidence" value="ECO:0007669"/>
    <property type="project" value="UniProtKB-KW"/>
</dbReference>
<keyword evidence="3 4" id="KW-0687">Ribonucleoprotein</keyword>
<dbReference type="SUPFAM" id="SSF74731">
    <property type="entry name" value="Ribosomal protein L20"/>
    <property type="match status" value="1"/>
</dbReference>
<dbReference type="PANTHER" id="PTHR10986">
    <property type="entry name" value="39S RIBOSOMAL PROTEIN L20"/>
    <property type="match status" value="1"/>
</dbReference>
<dbReference type="PRINTS" id="PR00062">
    <property type="entry name" value="RIBOSOMALL20"/>
</dbReference>
<dbReference type="Proteomes" id="UP000887116">
    <property type="component" value="Unassembled WGS sequence"/>
</dbReference>
<evidence type="ECO:0000313" key="6">
    <source>
        <dbReference type="Proteomes" id="UP000887116"/>
    </source>
</evidence>
<comment type="similarity">
    <text evidence="1 4">Belongs to the bacterial ribosomal protein bL20 family.</text>
</comment>
<proteinExistence type="inferred from homology"/>
<dbReference type="Gene3D" id="6.10.160.10">
    <property type="match status" value="1"/>
</dbReference>
<dbReference type="GO" id="GO:0003735">
    <property type="term" value="F:structural constituent of ribosome"/>
    <property type="evidence" value="ECO:0007669"/>
    <property type="project" value="InterPro"/>
</dbReference>